<dbReference type="RefSeq" id="WP_264248859.1">
    <property type="nucleotide sequence ID" value="NZ_CP107567.1"/>
</dbReference>
<evidence type="ECO:0000313" key="2">
    <source>
        <dbReference type="Proteomes" id="UP001163878"/>
    </source>
</evidence>
<proteinExistence type="predicted"/>
<evidence type="ECO:0000313" key="1">
    <source>
        <dbReference type="EMBL" id="UYQ65621.1"/>
    </source>
</evidence>
<organism evidence="1 2">
    <name type="scientific">Streptomyces peucetius</name>
    <dbReference type="NCBI Taxonomy" id="1950"/>
    <lineage>
        <taxon>Bacteria</taxon>
        <taxon>Bacillati</taxon>
        <taxon>Actinomycetota</taxon>
        <taxon>Actinomycetes</taxon>
        <taxon>Kitasatosporales</taxon>
        <taxon>Streptomycetaceae</taxon>
        <taxon>Streptomyces</taxon>
    </lineage>
</organism>
<accession>A0ABY6IF36</accession>
<protein>
    <submittedName>
        <fullName evidence="1">SseB family protein</fullName>
    </submittedName>
</protein>
<name>A0ABY6IF36_STRPE</name>
<keyword evidence="2" id="KW-1185">Reference proteome</keyword>
<dbReference type="EMBL" id="CP107567">
    <property type="protein sequence ID" value="UYQ65621.1"/>
    <property type="molecule type" value="Genomic_DNA"/>
</dbReference>
<dbReference type="Proteomes" id="UP001163878">
    <property type="component" value="Chromosome"/>
</dbReference>
<sequence length="145" mass="15522">MIILGMNTGGGGVHQSSGLQMLADQARREAATSMSDGEKIAAARATRLYFQRPDQPGFLVCETELGPVVPLFTSVKHLALFAGACAWAFTTAGDIAELLPEGVRALVDPLSEQPFLLDVDALLEPAAARDRNRQDIQGDLRLDES</sequence>
<gene>
    <name evidence="1" type="ORF">OGH68_31955</name>
</gene>
<reference evidence="1" key="1">
    <citation type="submission" date="2022-10" db="EMBL/GenBank/DDBJ databases">
        <title>Cytochrome P450 Catalyzes Benzene Ring Formation in the Biosynthesis of Trialkyl-Substituted Aromatic Polyketides.</title>
        <authorList>
            <person name="Zhao E."/>
            <person name="Ge H."/>
        </authorList>
    </citation>
    <scope>NUCLEOTIDE SEQUENCE</scope>
    <source>
        <strain evidence="1">NA0869</strain>
    </source>
</reference>